<dbReference type="InterPro" id="IPR001279">
    <property type="entry name" value="Metallo-B-lactamas"/>
</dbReference>
<gene>
    <name evidence="2" type="primary">phnP_5</name>
    <name evidence="2" type="ORF">GALL_320390</name>
</gene>
<dbReference type="SMART" id="SM00849">
    <property type="entry name" value="Lactamase_B"/>
    <property type="match status" value="1"/>
</dbReference>
<feature type="domain" description="Metallo-beta-lactamase" evidence="1">
    <location>
        <begin position="35"/>
        <end position="202"/>
    </location>
</feature>
<dbReference type="AlphaFoldDB" id="A0A1J5R8S5"/>
<dbReference type="PANTHER" id="PTHR42663">
    <property type="entry name" value="HYDROLASE C777.06C-RELATED-RELATED"/>
    <property type="match status" value="1"/>
</dbReference>
<name>A0A1J5R8S5_9ZZZZ</name>
<dbReference type="CDD" id="cd16279">
    <property type="entry name" value="metallo-hydrolase-like_MBL-fold"/>
    <property type="match status" value="1"/>
</dbReference>
<reference evidence="2" key="1">
    <citation type="submission" date="2016-10" db="EMBL/GenBank/DDBJ databases">
        <title>Sequence of Gallionella enrichment culture.</title>
        <authorList>
            <person name="Poehlein A."/>
            <person name="Muehling M."/>
            <person name="Daniel R."/>
        </authorList>
    </citation>
    <scope>NUCLEOTIDE SEQUENCE</scope>
</reference>
<sequence>MHVIVLGAGSSAGTPVIGCRCDTCTSDDPRNRRSRCSAAVVLPAGEVLLIDTGPDLRQQALRESLQRVDAVLYTHTHADHLHGIDDLRSFCQLGRRQIPLYGSPEHISTITDRFGYTLRAPGHHWDLPVLGAHAVSEPFELFGVKITPVPARHGRSGVYGYRIGDMAWLTDISEIPPSSLALLQGLEVLFLDCLRLRSHPTHVNLEQSLSYAGQIGAGVTHLIHMTHEFEYGALAAQLPRGVRVGYDGLRVDFSMTVE</sequence>
<comment type="caution">
    <text evidence="2">The sequence shown here is derived from an EMBL/GenBank/DDBJ whole genome shotgun (WGS) entry which is preliminary data.</text>
</comment>
<proteinExistence type="predicted"/>
<dbReference type="Pfam" id="PF12706">
    <property type="entry name" value="Lactamase_B_2"/>
    <property type="match status" value="1"/>
</dbReference>
<dbReference type="GO" id="GO:0103043">
    <property type="term" value="F:phosphoribosyl 1,2-cyclic phosphate phosphodiesterase activity"/>
    <property type="evidence" value="ECO:0007669"/>
    <property type="project" value="UniProtKB-EC"/>
</dbReference>
<keyword evidence="2" id="KW-0378">Hydrolase</keyword>
<dbReference type="SUPFAM" id="SSF56281">
    <property type="entry name" value="Metallo-hydrolase/oxidoreductase"/>
    <property type="match status" value="1"/>
</dbReference>
<accession>A0A1J5R8S5</accession>
<dbReference type="PANTHER" id="PTHR42663:SF6">
    <property type="entry name" value="HYDROLASE C777.06C-RELATED"/>
    <property type="match status" value="1"/>
</dbReference>
<dbReference type="EC" id="3.1.4.55" evidence="2"/>
<evidence type="ECO:0000259" key="1">
    <source>
        <dbReference type="SMART" id="SM00849"/>
    </source>
</evidence>
<organism evidence="2">
    <name type="scientific">mine drainage metagenome</name>
    <dbReference type="NCBI Taxonomy" id="410659"/>
    <lineage>
        <taxon>unclassified sequences</taxon>
        <taxon>metagenomes</taxon>
        <taxon>ecological metagenomes</taxon>
    </lineage>
</organism>
<protein>
    <submittedName>
        <fullName evidence="2">Phosphoribosyl 1,2-cyclic phosphodiesterase</fullName>
        <ecNumber evidence="2">3.1.4.55</ecNumber>
    </submittedName>
</protein>
<dbReference type="EMBL" id="MLJW01000500">
    <property type="protein sequence ID" value="OIQ86099.1"/>
    <property type="molecule type" value="Genomic_DNA"/>
</dbReference>
<dbReference type="Gene3D" id="3.60.15.10">
    <property type="entry name" value="Ribonuclease Z/Hydroxyacylglutathione hydrolase-like"/>
    <property type="match status" value="1"/>
</dbReference>
<evidence type="ECO:0000313" key="2">
    <source>
        <dbReference type="EMBL" id="OIQ86099.1"/>
    </source>
</evidence>
<dbReference type="InterPro" id="IPR036866">
    <property type="entry name" value="RibonucZ/Hydroxyglut_hydro"/>
</dbReference>